<keyword evidence="12" id="KW-1185">Reference proteome</keyword>
<dbReference type="PANTHER" id="PTHR11226">
    <property type="entry name" value="UDP-GLUCOSE GLYCOPROTEIN:GLUCOSYLTRANSFERASE"/>
    <property type="match status" value="1"/>
</dbReference>
<dbReference type="EMBL" id="PUHR01000005">
    <property type="protein sequence ID" value="KAG0672095.1"/>
    <property type="molecule type" value="Genomic_DNA"/>
</dbReference>
<evidence type="ECO:0000256" key="4">
    <source>
        <dbReference type="ARBA" id="ARBA00022824"/>
    </source>
</evidence>
<protein>
    <submittedName>
        <fullName evidence="11">Uncharacterized protein</fullName>
    </submittedName>
</protein>
<dbReference type="InterPro" id="IPR009448">
    <property type="entry name" value="UDP-g_GGtrans"/>
</dbReference>
<dbReference type="GO" id="GO:0036503">
    <property type="term" value="P:ERAD pathway"/>
    <property type="evidence" value="ECO:0007669"/>
    <property type="project" value="TreeGrafter"/>
</dbReference>
<comment type="cofactor">
    <cofactor evidence="1">
        <name>Ca(2+)</name>
        <dbReference type="ChEBI" id="CHEBI:29108"/>
    </cofactor>
</comment>
<dbReference type="GO" id="GO:0003980">
    <property type="term" value="F:UDP-glucose:glycoprotein glucosyltransferase activity"/>
    <property type="evidence" value="ECO:0007669"/>
    <property type="project" value="InterPro"/>
</dbReference>
<dbReference type="GO" id="GO:0018279">
    <property type="term" value="P:protein N-linked glycosylation via asparagine"/>
    <property type="evidence" value="ECO:0007669"/>
    <property type="project" value="TreeGrafter"/>
</dbReference>
<dbReference type="PANTHER" id="PTHR11226:SF0">
    <property type="entry name" value="UDP-GLUCOSE:GLYCOPROTEIN GLUCOSYLTRANSFERASE"/>
    <property type="match status" value="1"/>
</dbReference>
<feature type="domain" description="UGGT thioredoxin-like" evidence="7">
    <location>
        <begin position="130"/>
        <end position="221"/>
    </location>
</feature>
<dbReference type="InterPro" id="IPR040692">
    <property type="entry name" value="UGGT_TRXL_3"/>
</dbReference>
<dbReference type="GO" id="GO:0005788">
    <property type="term" value="C:endoplasmic reticulum lumen"/>
    <property type="evidence" value="ECO:0007669"/>
    <property type="project" value="UniProtKB-SubCell"/>
</dbReference>
<keyword evidence="5" id="KW-0325">Glycoprotein</keyword>
<gene>
    <name evidence="11" type="ORF">C6P45_004110</name>
</gene>
<dbReference type="SUPFAM" id="SSF53448">
    <property type="entry name" value="Nucleotide-diphospho-sugar transferases"/>
    <property type="match status" value="1"/>
</dbReference>
<evidence type="ECO:0000256" key="1">
    <source>
        <dbReference type="ARBA" id="ARBA00001913"/>
    </source>
</evidence>
<feature type="chain" id="PRO_5040301998" evidence="6">
    <location>
        <begin position="21"/>
        <end position="1397"/>
    </location>
</feature>
<dbReference type="OrthoDB" id="27683at2759"/>
<dbReference type="Pfam" id="PF18404">
    <property type="entry name" value="Glyco_transf_24"/>
    <property type="match status" value="1"/>
</dbReference>
<feature type="domain" description="Glucosyltransferase 24 catalytic" evidence="10">
    <location>
        <begin position="1122"/>
        <end position="1343"/>
    </location>
</feature>
<evidence type="ECO:0000256" key="5">
    <source>
        <dbReference type="ARBA" id="ARBA00023180"/>
    </source>
</evidence>
<keyword evidence="3 6" id="KW-0732">Signal</keyword>
<accession>A0A9P7BD36</accession>
<dbReference type="InterPro" id="IPR040694">
    <property type="entry name" value="UGGT_TRXL_2"/>
</dbReference>
<keyword evidence="4" id="KW-0256">Endoplasmic reticulum</keyword>
<sequence length="1397" mass="160927">MILPATVLYLLILPIVVVQGIQFKNKFGVPDSLRVLSALKHVLRSDSERSQLLNELYPFIMGLDSIELIDNAFSAGLEIDEMPIDKAVSTLLDKIYHKPHYSNMFQFYFNLYPMGIYASAIETPEINDFQNYFVLNSKHYDKPDDVFYLKSKELSKQAAIPDSDIVVDPTELIVGTNPKSPLIVLYGCPVNEQFEEFHRNLYAEAVQDNGKFRFIWRSSCSPNMTNPMANEFGLSLSIRERSDLELILKNPEFHIDVPEDFSEPKGILDILRKKDLETLDLKVTSLIANHYYNCKNLSDTLNYAKSIINNFPLYTSQLIEMDLNPKEQDKILAYNDVLKKRGVDYNLLGLFINGQQLKVSSINEYTLLNAIDKEYNLLEQLSESLTRVDDKASMKNAKQLLNEFSTVSLPHLQASQPIKIDLHRIPGFSDTVIYFNDISSDEQYKELSNDVSVFFEKSPFGEIPAYKQNWNEVIFVIDFNDLHNPNTKFALAGLNRALTIVAQGYPQRIGLLPFNSEDNFNSNHVNIKDDESEASKIINKIYDLKRYDMGELMKFLEKLQDKGSNLKFEDPTLSSVMKMPNYRKQVGDLQIYETSLIVNGEIYPFRPNTFNYLISNVMKKDVDFIRQQLNSKASRKGKPSSGSVDVRGMLHLKSASSRHLKYMPEYYADALYSSENLEALEQIDPQRILTYTFDHNLNVLHTITLVDDFECKDAVRRFKNIIKTQFKGIRIRLIHTGDMNSENWKTLSNLLLKEDVLELLKKIAKTKSDKKIIRINALDTNVLKSWLPQIPILYLKTQSFFVLNGRFIHFEDDEFTSVREFSDLIQKEAIRTLDSISSLERVFSSFSDSPISADSIETISSILTKMYYHSTLLNDHGIEYTTETVLPRLDLSQILKENDFTIFGSNFNNEKVIDIVLLLDPLEERTQKLISLISKFEKFHSVSIKIALFPTEKLTIIPIERIYIDSAVNAKVIDNKISKLFDVSVDSPNFFSMSKTNTIDDIMLEVYVFDEHDAISQGRVDGVSSLPLELVDSDGHVVDSTFTMKTFGYGQFHIPYLGTNFTVRIGGNYKKYEIVGVSDYGFSDFIENPKIDILDFNPIKLFIRVKKTGNNEVTSVISDDTVNIFSVLKDGTEEDKYKEMVLNILANIHKIKESRNLVFWILDSPFLSESFKNFITNFNENSELLGAHINILKYNWPNWLRPQRFRYRKMLVSKLLFVDVLFPSNIDQVVYMSPQHAVFDPITLLDENSSKKTSFSLFKMTGHGYWEEGYWQKMLHDHGLSFYSIKPGFLINLKRIRELNTGDKLRLHYQRFTTDINSLINIDQDLINNLQMEVPVGSLKRTYSNPIQKDDSYLSKWLPILEKSRSTDVEESSDNFADRSSDIAEDDVDNLFEHDEL</sequence>
<feature type="domain" description="UGGT thioredoxin-like" evidence="8">
    <location>
        <begin position="269"/>
        <end position="385"/>
    </location>
</feature>
<dbReference type="Pfam" id="PF18402">
    <property type="entry name" value="Thioredoxin_14"/>
    <property type="match status" value="1"/>
</dbReference>
<evidence type="ECO:0000259" key="7">
    <source>
        <dbReference type="Pfam" id="PF18400"/>
    </source>
</evidence>
<dbReference type="Proteomes" id="UP000750334">
    <property type="component" value="Unassembled WGS sequence"/>
</dbReference>
<evidence type="ECO:0000256" key="2">
    <source>
        <dbReference type="ARBA" id="ARBA00004319"/>
    </source>
</evidence>
<dbReference type="Pfam" id="PF18401">
    <property type="entry name" value="Thioredoxin_13"/>
    <property type="match status" value="1"/>
</dbReference>
<evidence type="ECO:0000313" key="11">
    <source>
        <dbReference type="EMBL" id="KAG0672095.1"/>
    </source>
</evidence>
<organism evidence="11 12">
    <name type="scientific">Maudiozyma exigua</name>
    <name type="common">Yeast</name>
    <name type="synonym">Kazachstania exigua</name>
    <dbReference type="NCBI Taxonomy" id="34358"/>
    <lineage>
        <taxon>Eukaryota</taxon>
        <taxon>Fungi</taxon>
        <taxon>Dikarya</taxon>
        <taxon>Ascomycota</taxon>
        <taxon>Saccharomycotina</taxon>
        <taxon>Saccharomycetes</taxon>
        <taxon>Saccharomycetales</taxon>
        <taxon>Saccharomycetaceae</taxon>
        <taxon>Maudiozyma</taxon>
    </lineage>
</organism>
<evidence type="ECO:0000256" key="3">
    <source>
        <dbReference type="ARBA" id="ARBA00022729"/>
    </source>
</evidence>
<dbReference type="InterPro" id="IPR040497">
    <property type="entry name" value="Glyco_transf_24"/>
</dbReference>
<proteinExistence type="predicted"/>
<evidence type="ECO:0000259" key="10">
    <source>
        <dbReference type="Pfam" id="PF18404"/>
    </source>
</evidence>
<dbReference type="Pfam" id="PF18400">
    <property type="entry name" value="Thioredoxin_12"/>
    <property type="match status" value="1"/>
</dbReference>
<feature type="signal peptide" evidence="6">
    <location>
        <begin position="1"/>
        <end position="20"/>
    </location>
</feature>
<reference evidence="11 12" key="1">
    <citation type="submission" date="2020-11" db="EMBL/GenBank/DDBJ databases">
        <title>Kefir isolates.</title>
        <authorList>
            <person name="Marcisauskas S."/>
            <person name="Kim Y."/>
            <person name="Blasche S."/>
        </authorList>
    </citation>
    <scope>NUCLEOTIDE SEQUENCE [LARGE SCALE GENOMIC DNA]</scope>
    <source>
        <strain evidence="11 12">OG2</strain>
    </source>
</reference>
<evidence type="ECO:0000256" key="6">
    <source>
        <dbReference type="SAM" id="SignalP"/>
    </source>
</evidence>
<evidence type="ECO:0000259" key="8">
    <source>
        <dbReference type="Pfam" id="PF18401"/>
    </source>
</evidence>
<dbReference type="InterPro" id="IPR029044">
    <property type="entry name" value="Nucleotide-diphossugar_trans"/>
</dbReference>
<comment type="subcellular location">
    <subcellularLocation>
        <location evidence="2">Endoplasmic reticulum lumen</location>
    </subcellularLocation>
</comment>
<evidence type="ECO:0000259" key="9">
    <source>
        <dbReference type="Pfam" id="PF18402"/>
    </source>
</evidence>
<dbReference type="InterPro" id="IPR040693">
    <property type="entry name" value="UGGT_TRXL_1"/>
</dbReference>
<dbReference type="GO" id="GO:0051082">
    <property type="term" value="F:unfolded protein binding"/>
    <property type="evidence" value="ECO:0007669"/>
    <property type="project" value="TreeGrafter"/>
</dbReference>
<feature type="domain" description="UGGT thioredoxin-like" evidence="9">
    <location>
        <begin position="430"/>
        <end position="631"/>
    </location>
</feature>
<comment type="caution">
    <text evidence="11">The sequence shown here is derived from an EMBL/GenBank/DDBJ whole genome shotgun (WGS) entry which is preliminary data.</text>
</comment>
<name>A0A9P7BD36_MAUEX</name>
<evidence type="ECO:0000313" key="12">
    <source>
        <dbReference type="Proteomes" id="UP000750334"/>
    </source>
</evidence>